<organism evidence="2 3">
    <name type="scientific">Rhododendron simsii</name>
    <name type="common">Sims's rhododendron</name>
    <dbReference type="NCBI Taxonomy" id="118357"/>
    <lineage>
        <taxon>Eukaryota</taxon>
        <taxon>Viridiplantae</taxon>
        <taxon>Streptophyta</taxon>
        <taxon>Embryophyta</taxon>
        <taxon>Tracheophyta</taxon>
        <taxon>Spermatophyta</taxon>
        <taxon>Magnoliopsida</taxon>
        <taxon>eudicotyledons</taxon>
        <taxon>Gunneridae</taxon>
        <taxon>Pentapetalae</taxon>
        <taxon>asterids</taxon>
        <taxon>Ericales</taxon>
        <taxon>Ericaceae</taxon>
        <taxon>Ericoideae</taxon>
        <taxon>Rhodoreae</taxon>
        <taxon>Rhododendron</taxon>
    </lineage>
</organism>
<protein>
    <recommendedName>
        <fullName evidence="4">Transposase</fullName>
    </recommendedName>
</protein>
<evidence type="ECO:0000313" key="2">
    <source>
        <dbReference type="EMBL" id="KAF7144633.1"/>
    </source>
</evidence>
<gene>
    <name evidence="2" type="ORF">RHSIM_Rhsim04G0162100</name>
</gene>
<sequence>MSFVSGLLGWMVSWWLMGIRPRLFITRLCQKLLDNASEMFDHEIEDIVDDDNIVDKAVEFDIPQYAEVNDDPVPEMKDFLKKIVGNTLGRMVEECLLDWRIDKFLTVTVDNVSLNSLLIAYLKCMTKDRKTTILNHEFLHVRCSTHILNLIVCDGLQEINVTIARVRNMVRYVRSSTSRMAEFWSYVENEKIVCRLKPYLDVSTRWNYTLEIALTYQKAFDQFCDDPNFKLNVREEEMDENFDDVNAFESIGRRRKIEKGIRFGVVSVDGVDETSK</sequence>
<accession>A0A834H0I8</accession>
<dbReference type="PANTHER" id="PTHR46481:SF8">
    <property type="entry name" value="ZINC FINGER BED DOMAIN-CONTAINING PROTEIN RICESLEEPER 1-LIKE"/>
    <property type="match status" value="1"/>
</dbReference>
<name>A0A834H0I8_RHOSS</name>
<reference evidence="2" key="1">
    <citation type="submission" date="2019-11" db="EMBL/GenBank/DDBJ databases">
        <authorList>
            <person name="Liu Y."/>
            <person name="Hou J."/>
            <person name="Li T.-Q."/>
            <person name="Guan C.-H."/>
            <person name="Wu X."/>
            <person name="Wu H.-Z."/>
            <person name="Ling F."/>
            <person name="Zhang R."/>
            <person name="Shi X.-G."/>
            <person name="Ren J.-P."/>
            <person name="Chen E.-F."/>
            <person name="Sun J.-M."/>
        </authorList>
    </citation>
    <scope>NUCLEOTIDE SEQUENCE</scope>
    <source>
        <strain evidence="2">Adult_tree_wgs_1</strain>
        <tissue evidence="2">Leaves</tissue>
    </source>
</reference>
<evidence type="ECO:0000256" key="1">
    <source>
        <dbReference type="SAM" id="SignalP"/>
    </source>
</evidence>
<evidence type="ECO:0008006" key="4">
    <source>
        <dbReference type="Google" id="ProtNLM"/>
    </source>
</evidence>
<dbReference type="InterPro" id="IPR012337">
    <property type="entry name" value="RNaseH-like_sf"/>
</dbReference>
<dbReference type="PANTHER" id="PTHR46481">
    <property type="entry name" value="ZINC FINGER BED DOMAIN-CONTAINING PROTEIN 4"/>
    <property type="match status" value="1"/>
</dbReference>
<dbReference type="EMBL" id="WJXA01000004">
    <property type="protein sequence ID" value="KAF7144633.1"/>
    <property type="molecule type" value="Genomic_DNA"/>
</dbReference>
<feature type="chain" id="PRO_5032990980" description="Transposase" evidence="1">
    <location>
        <begin position="22"/>
        <end position="276"/>
    </location>
</feature>
<comment type="caution">
    <text evidence="2">The sequence shown here is derived from an EMBL/GenBank/DDBJ whole genome shotgun (WGS) entry which is preliminary data.</text>
</comment>
<dbReference type="Proteomes" id="UP000626092">
    <property type="component" value="Unassembled WGS sequence"/>
</dbReference>
<keyword evidence="1" id="KW-0732">Signal</keyword>
<dbReference type="OrthoDB" id="1227253at2759"/>
<dbReference type="InterPro" id="IPR052035">
    <property type="entry name" value="ZnF_BED_domain_contain"/>
</dbReference>
<keyword evidence="3" id="KW-1185">Reference proteome</keyword>
<dbReference type="AlphaFoldDB" id="A0A834H0I8"/>
<dbReference type="SUPFAM" id="SSF53098">
    <property type="entry name" value="Ribonuclease H-like"/>
    <property type="match status" value="1"/>
</dbReference>
<evidence type="ECO:0000313" key="3">
    <source>
        <dbReference type="Proteomes" id="UP000626092"/>
    </source>
</evidence>
<feature type="signal peptide" evidence="1">
    <location>
        <begin position="1"/>
        <end position="21"/>
    </location>
</feature>
<proteinExistence type="predicted"/>